<dbReference type="GO" id="GO:0005524">
    <property type="term" value="F:ATP binding"/>
    <property type="evidence" value="ECO:0007669"/>
    <property type="project" value="UniProtKB-KW"/>
</dbReference>
<reference evidence="7 8" key="1">
    <citation type="submission" date="2015-10" db="EMBL/GenBank/DDBJ databases">
        <title>Full genome of DAOMC 229536 Phialocephala scopiformis, a fungal endophyte of spruce producing the potent anti-insectan compound rugulosin.</title>
        <authorList>
            <consortium name="DOE Joint Genome Institute"/>
            <person name="Walker A.K."/>
            <person name="Frasz S.L."/>
            <person name="Seifert K.A."/>
            <person name="Miller J.D."/>
            <person name="Mondo S.J."/>
            <person name="Labutti K."/>
            <person name="Lipzen A."/>
            <person name="Dockter R."/>
            <person name="Kennedy M."/>
            <person name="Grigoriev I.V."/>
            <person name="Spatafora J.W."/>
        </authorList>
    </citation>
    <scope>NUCLEOTIDE SEQUENCE [LARGE SCALE GENOMIC DNA]</scope>
    <source>
        <strain evidence="7 8">CBS 120377</strain>
    </source>
</reference>
<dbReference type="SUPFAM" id="SSF56801">
    <property type="entry name" value="Acetyl-CoA synthetase-like"/>
    <property type="match status" value="1"/>
</dbReference>
<evidence type="ECO:0000259" key="6">
    <source>
        <dbReference type="Pfam" id="PF00501"/>
    </source>
</evidence>
<dbReference type="GO" id="GO:0005811">
    <property type="term" value="C:lipid droplet"/>
    <property type="evidence" value="ECO:0007669"/>
    <property type="project" value="TreeGrafter"/>
</dbReference>
<comment type="catalytic activity">
    <reaction evidence="5">
        <text>a long-chain fatty acid + ATP + CoA = a long-chain fatty acyl-CoA + AMP + diphosphate</text>
        <dbReference type="Rhea" id="RHEA:15421"/>
        <dbReference type="ChEBI" id="CHEBI:30616"/>
        <dbReference type="ChEBI" id="CHEBI:33019"/>
        <dbReference type="ChEBI" id="CHEBI:57287"/>
        <dbReference type="ChEBI" id="CHEBI:57560"/>
        <dbReference type="ChEBI" id="CHEBI:83139"/>
        <dbReference type="ChEBI" id="CHEBI:456215"/>
        <dbReference type="EC" id="6.2.1.3"/>
    </reaction>
</comment>
<proteinExistence type="inferred from homology"/>
<dbReference type="EMBL" id="KQ947415">
    <property type="protein sequence ID" value="KUJ17009.1"/>
    <property type="molecule type" value="Genomic_DNA"/>
</dbReference>
<dbReference type="GeneID" id="28819071"/>
<keyword evidence="4" id="KW-0067">ATP-binding</keyword>
<dbReference type="OrthoDB" id="1700726at2759"/>
<dbReference type="Pfam" id="PF00501">
    <property type="entry name" value="AMP-binding"/>
    <property type="match status" value="1"/>
</dbReference>
<dbReference type="FunCoup" id="A0A194XA44">
    <property type="interactions" value="859"/>
</dbReference>
<dbReference type="GO" id="GO:0004467">
    <property type="term" value="F:long-chain fatty acid-CoA ligase activity"/>
    <property type="evidence" value="ECO:0007669"/>
    <property type="project" value="UniProtKB-EC"/>
</dbReference>
<dbReference type="AlphaFoldDB" id="A0A194XA44"/>
<dbReference type="GO" id="GO:0035336">
    <property type="term" value="P:long-chain fatty-acyl-CoA metabolic process"/>
    <property type="evidence" value="ECO:0007669"/>
    <property type="project" value="TreeGrafter"/>
</dbReference>
<dbReference type="PROSITE" id="PS00455">
    <property type="entry name" value="AMP_BINDING"/>
    <property type="match status" value="1"/>
</dbReference>
<dbReference type="InterPro" id="IPR000873">
    <property type="entry name" value="AMP-dep_synth/lig_dom"/>
</dbReference>
<evidence type="ECO:0000256" key="2">
    <source>
        <dbReference type="ARBA" id="ARBA00022598"/>
    </source>
</evidence>
<dbReference type="RefSeq" id="XP_018071364.1">
    <property type="nucleotide sequence ID" value="XM_018209345.1"/>
</dbReference>
<dbReference type="GO" id="GO:0005886">
    <property type="term" value="C:plasma membrane"/>
    <property type="evidence" value="ECO:0007669"/>
    <property type="project" value="TreeGrafter"/>
</dbReference>
<name>A0A194XA44_MOLSC</name>
<protein>
    <submittedName>
        <fullName evidence="7">AMP-binding enzyme</fullName>
    </submittedName>
</protein>
<gene>
    <name evidence="7" type="ORF">LY89DRAFT_585852</name>
</gene>
<dbReference type="PANTHER" id="PTHR43272">
    <property type="entry name" value="LONG-CHAIN-FATTY-ACID--COA LIGASE"/>
    <property type="match status" value="1"/>
</dbReference>
<evidence type="ECO:0000256" key="4">
    <source>
        <dbReference type="ARBA" id="ARBA00022840"/>
    </source>
</evidence>
<dbReference type="InParanoid" id="A0A194XA44"/>
<evidence type="ECO:0000256" key="1">
    <source>
        <dbReference type="ARBA" id="ARBA00006432"/>
    </source>
</evidence>
<evidence type="ECO:0000313" key="8">
    <source>
        <dbReference type="Proteomes" id="UP000070700"/>
    </source>
</evidence>
<dbReference type="Gene3D" id="3.40.50.12780">
    <property type="entry name" value="N-terminal domain of ligase-like"/>
    <property type="match status" value="1"/>
</dbReference>
<feature type="domain" description="AMP-dependent synthetase/ligase" evidence="6">
    <location>
        <begin position="110"/>
        <end position="521"/>
    </location>
</feature>
<dbReference type="PANTHER" id="PTHR43272:SF83">
    <property type="entry name" value="ACYL-COA SYNTHETASE LONG-CHAIN, ISOFORM J"/>
    <property type="match status" value="1"/>
</dbReference>
<keyword evidence="2" id="KW-0436">Ligase</keyword>
<dbReference type="GO" id="GO:0005783">
    <property type="term" value="C:endoplasmic reticulum"/>
    <property type="evidence" value="ECO:0007669"/>
    <property type="project" value="TreeGrafter"/>
</dbReference>
<comment type="similarity">
    <text evidence="1">Belongs to the ATP-dependent AMP-binding enzyme family.</text>
</comment>
<sequence>MAPHEKNLKKAIVQPGMFHEPPFSLEVPGVAKKDGETIPRRNAKYIDGLVSRPRPEIATLYNVLQHARDTFGSAAALGSRTLLSTHKELKVESEREVNGRKELNNKQWIYYEMSEYKWTTYQDYFNLAIRIGQSLRNAGLEPGSRVHVFAATSMRWLAMSHGATTQSMPIVTSYATLGESGLETSLVQTHAKAIFVDSDLLSKLGQPLVRATDVKLVIYNDDHDPKEGDIDRLQSLHPSLTILSFSDFLELGKVGGLPPVPPLPEDLCCIMYTSGTTGTPKGVPLKHRNVVAAIAGLNSIFKDYVGTEDSVLSYLPLAHSFEYAFENACLFWGMKMGYGSPRTMLDKSMRNCKGDIRELRPTIMVGVPAVWDQVKKGIQETVDRKGRLSRWVFSHAIKWKTWLCDKRLPGAKILDKFVFKPVREQFGGRLRACFNGAGPLSKEDRRFLSYTVASMISGYGLTETTAMGALQDPLEWTDNTLGDIPACIEIKLVDFREAEYFAKNNVGEIWIRGDAVMDGYYENESETRKAMRPDGWFKTGDIGAWDANGHLKLLDRKKNLVKTSLGEYIALEKLESIYRTSSVVSNVCIYVSGEQRTILAIVVPRKDVILQFARSCHRTSILAGMSYSELLKDKQIRQFVRDQLREVGFKGKLEGSEIIKWPILTEHEWTTENGLLTPAQKLQRRKIYPMFEEEIREVYQSADTY</sequence>
<keyword evidence="8" id="KW-1185">Reference proteome</keyword>
<accession>A0A194XA44</accession>
<organism evidence="7 8">
    <name type="scientific">Mollisia scopiformis</name>
    <name type="common">Conifer needle endophyte fungus</name>
    <name type="synonym">Phialocephala scopiformis</name>
    <dbReference type="NCBI Taxonomy" id="149040"/>
    <lineage>
        <taxon>Eukaryota</taxon>
        <taxon>Fungi</taxon>
        <taxon>Dikarya</taxon>
        <taxon>Ascomycota</taxon>
        <taxon>Pezizomycotina</taxon>
        <taxon>Leotiomycetes</taxon>
        <taxon>Helotiales</taxon>
        <taxon>Mollisiaceae</taxon>
        <taxon>Mollisia</taxon>
    </lineage>
</organism>
<dbReference type="KEGG" id="psco:LY89DRAFT_585852"/>
<dbReference type="InterPro" id="IPR042099">
    <property type="entry name" value="ANL_N_sf"/>
</dbReference>
<evidence type="ECO:0000313" key="7">
    <source>
        <dbReference type="EMBL" id="KUJ17009.1"/>
    </source>
</evidence>
<dbReference type="Proteomes" id="UP000070700">
    <property type="component" value="Unassembled WGS sequence"/>
</dbReference>
<evidence type="ECO:0000256" key="5">
    <source>
        <dbReference type="ARBA" id="ARBA00036813"/>
    </source>
</evidence>
<keyword evidence="3" id="KW-0547">Nucleotide-binding</keyword>
<dbReference type="InterPro" id="IPR020845">
    <property type="entry name" value="AMP-binding_CS"/>
</dbReference>
<dbReference type="STRING" id="149040.A0A194XA44"/>
<evidence type="ECO:0000256" key="3">
    <source>
        <dbReference type="ARBA" id="ARBA00022741"/>
    </source>
</evidence>